<protein>
    <submittedName>
        <fullName evidence="1">Uncharacterized protein</fullName>
    </submittedName>
</protein>
<dbReference type="EMBL" id="VSRR010006075">
    <property type="protein sequence ID" value="MPC43994.1"/>
    <property type="molecule type" value="Genomic_DNA"/>
</dbReference>
<organism evidence="1 2">
    <name type="scientific">Portunus trituberculatus</name>
    <name type="common">Swimming crab</name>
    <name type="synonym">Neptunus trituberculatus</name>
    <dbReference type="NCBI Taxonomy" id="210409"/>
    <lineage>
        <taxon>Eukaryota</taxon>
        <taxon>Metazoa</taxon>
        <taxon>Ecdysozoa</taxon>
        <taxon>Arthropoda</taxon>
        <taxon>Crustacea</taxon>
        <taxon>Multicrustacea</taxon>
        <taxon>Malacostraca</taxon>
        <taxon>Eumalacostraca</taxon>
        <taxon>Eucarida</taxon>
        <taxon>Decapoda</taxon>
        <taxon>Pleocyemata</taxon>
        <taxon>Brachyura</taxon>
        <taxon>Eubrachyura</taxon>
        <taxon>Portunoidea</taxon>
        <taxon>Portunidae</taxon>
        <taxon>Portuninae</taxon>
        <taxon>Portunus</taxon>
    </lineage>
</organism>
<sequence length="150" mass="16828">MVFPVTSCGMQVDFQIRNHSFFTPLSTINVQAGRHVQWWSSAEEAARRVCGGGVLRWSGVRQCNLYHSFTTVYPSVSARSPGSGIGEPGQQGVVETCQSTLTTFSSDISTSDKRQIYTKTPTIYYRERDPCLCFSTQSKHQFIEWGTTKK</sequence>
<accession>A0A5B7FHL4</accession>
<dbReference type="Proteomes" id="UP000324222">
    <property type="component" value="Unassembled WGS sequence"/>
</dbReference>
<evidence type="ECO:0000313" key="1">
    <source>
        <dbReference type="EMBL" id="MPC43994.1"/>
    </source>
</evidence>
<comment type="caution">
    <text evidence="1">The sequence shown here is derived from an EMBL/GenBank/DDBJ whole genome shotgun (WGS) entry which is preliminary data.</text>
</comment>
<keyword evidence="2" id="KW-1185">Reference proteome</keyword>
<dbReference type="AlphaFoldDB" id="A0A5B7FHL4"/>
<gene>
    <name evidence="1" type="ORF">E2C01_037655</name>
</gene>
<evidence type="ECO:0000313" key="2">
    <source>
        <dbReference type="Proteomes" id="UP000324222"/>
    </source>
</evidence>
<proteinExistence type="predicted"/>
<reference evidence="1 2" key="1">
    <citation type="submission" date="2019-05" db="EMBL/GenBank/DDBJ databases">
        <title>Another draft genome of Portunus trituberculatus and its Hox gene families provides insights of decapod evolution.</title>
        <authorList>
            <person name="Jeong J.-H."/>
            <person name="Song I."/>
            <person name="Kim S."/>
            <person name="Choi T."/>
            <person name="Kim D."/>
            <person name="Ryu S."/>
            <person name="Kim W."/>
        </authorList>
    </citation>
    <scope>NUCLEOTIDE SEQUENCE [LARGE SCALE GENOMIC DNA]</scope>
    <source>
        <tissue evidence="1">Muscle</tissue>
    </source>
</reference>
<name>A0A5B7FHL4_PORTR</name>